<accession>A0AAV4HF89</accession>
<name>A0AAV4HF89_9GAST</name>
<dbReference type="EMBL" id="BMAT01001988">
    <property type="protein sequence ID" value="GFR96822.1"/>
    <property type="molecule type" value="Genomic_DNA"/>
</dbReference>
<evidence type="ECO:0000313" key="1">
    <source>
        <dbReference type="EMBL" id="GFR96822.1"/>
    </source>
</evidence>
<sequence length="94" mass="10465">MSDLPSLRIEASPPFSYCGMDCFCSFCVKDGRKEVKRYGLIVTCLASRAVYLEVLDDMPTDSLINGLRNVIPIRGQVRLIRCDRGTNFVGASNE</sequence>
<organism evidence="1 2">
    <name type="scientific">Elysia marginata</name>
    <dbReference type="NCBI Taxonomy" id="1093978"/>
    <lineage>
        <taxon>Eukaryota</taxon>
        <taxon>Metazoa</taxon>
        <taxon>Spiralia</taxon>
        <taxon>Lophotrochozoa</taxon>
        <taxon>Mollusca</taxon>
        <taxon>Gastropoda</taxon>
        <taxon>Heterobranchia</taxon>
        <taxon>Euthyneura</taxon>
        <taxon>Panpulmonata</taxon>
        <taxon>Sacoglossa</taxon>
        <taxon>Placobranchoidea</taxon>
        <taxon>Plakobranchidae</taxon>
        <taxon>Elysia</taxon>
    </lineage>
</organism>
<comment type="caution">
    <text evidence="1">The sequence shown here is derived from an EMBL/GenBank/DDBJ whole genome shotgun (WGS) entry which is preliminary data.</text>
</comment>
<dbReference type="AlphaFoldDB" id="A0AAV4HF89"/>
<dbReference type="PANTHER" id="PTHR47331">
    <property type="entry name" value="PHD-TYPE DOMAIN-CONTAINING PROTEIN"/>
    <property type="match status" value="1"/>
</dbReference>
<dbReference type="PANTHER" id="PTHR47331:SF5">
    <property type="entry name" value="RIBONUCLEASE H"/>
    <property type="match status" value="1"/>
</dbReference>
<dbReference type="Gene3D" id="3.30.420.10">
    <property type="entry name" value="Ribonuclease H-like superfamily/Ribonuclease H"/>
    <property type="match status" value="1"/>
</dbReference>
<dbReference type="GO" id="GO:0003676">
    <property type="term" value="F:nucleic acid binding"/>
    <property type="evidence" value="ECO:0007669"/>
    <property type="project" value="InterPro"/>
</dbReference>
<protein>
    <submittedName>
        <fullName evidence="1">Gag-pol fusion polyprotein</fullName>
    </submittedName>
</protein>
<dbReference type="InterPro" id="IPR012337">
    <property type="entry name" value="RNaseH-like_sf"/>
</dbReference>
<dbReference type="SUPFAM" id="SSF53098">
    <property type="entry name" value="Ribonuclease H-like"/>
    <property type="match status" value="1"/>
</dbReference>
<reference evidence="1 2" key="1">
    <citation type="journal article" date="2021" name="Elife">
        <title>Chloroplast acquisition without the gene transfer in kleptoplastic sea slugs, Plakobranchus ocellatus.</title>
        <authorList>
            <person name="Maeda T."/>
            <person name="Takahashi S."/>
            <person name="Yoshida T."/>
            <person name="Shimamura S."/>
            <person name="Takaki Y."/>
            <person name="Nagai Y."/>
            <person name="Toyoda A."/>
            <person name="Suzuki Y."/>
            <person name="Arimoto A."/>
            <person name="Ishii H."/>
            <person name="Satoh N."/>
            <person name="Nishiyama T."/>
            <person name="Hasebe M."/>
            <person name="Maruyama T."/>
            <person name="Minagawa J."/>
            <person name="Obokata J."/>
            <person name="Shigenobu S."/>
        </authorList>
    </citation>
    <scope>NUCLEOTIDE SEQUENCE [LARGE SCALE GENOMIC DNA]</scope>
</reference>
<evidence type="ECO:0000313" key="2">
    <source>
        <dbReference type="Proteomes" id="UP000762676"/>
    </source>
</evidence>
<gene>
    <name evidence="1" type="ORF">ElyMa_000978400</name>
</gene>
<proteinExistence type="predicted"/>
<keyword evidence="2" id="KW-1185">Reference proteome</keyword>
<dbReference type="Proteomes" id="UP000762676">
    <property type="component" value="Unassembled WGS sequence"/>
</dbReference>
<dbReference type="InterPro" id="IPR036397">
    <property type="entry name" value="RNaseH_sf"/>
</dbReference>